<evidence type="ECO:0000313" key="1">
    <source>
        <dbReference type="EMBL" id="GFY21690.1"/>
    </source>
</evidence>
<sequence length="66" mass="7491">MCSPMDRTKYRPSNNMEMYHGLDGNVMVWEDVTLDGLTYLKISQAVPIAASNFDAQFPPQRKAPEL</sequence>
<accession>A0A8X6T2B0</accession>
<proteinExistence type="predicted"/>
<gene>
    <name evidence="1" type="ORF">TNCV_1168341</name>
</gene>
<organism evidence="1 2">
    <name type="scientific">Trichonephila clavipes</name>
    <name type="common">Golden silk orbweaver</name>
    <name type="synonym">Nephila clavipes</name>
    <dbReference type="NCBI Taxonomy" id="2585209"/>
    <lineage>
        <taxon>Eukaryota</taxon>
        <taxon>Metazoa</taxon>
        <taxon>Ecdysozoa</taxon>
        <taxon>Arthropoda</taxon>
        <taxon>Chelicerata</taxon>
        <taxon>Arachnida</taxon>
        <taxon>Araneae</taxon>
        <taxon>Araneomorphae</taxon>
        <taxon>Entelegynae</taxon>
        <taxon>Araneoidea</taxon>
        <taxon>Nephilidae</taxon>
        <taxon>Trichonephila</taxon>
    </lineage>
</organism>
<evidence type="ECO:0000313" key="2">
    <source>
        <dbReference type="Proteomes" id="UP000887159"/>
    </source>
</evidence>
<keyword evidence="2" id="KW-1185">Reference proteome</keyword>
<comment type="caution">
    <text evidence="1">The sequence shown here is derived from an EMBL/GenBank/DDBJ whole genome shotgun (WGS) entry which is preliminary data.</text>
</comment>
<dbReference type="EMBL" id="BMAU01021358">
    <property type="protein sequence ID" value="GFY21690.1"/>
    <property type="molecule type" value="Genomic_DNA"/>
</dbReference>
<name>A0A8X6T2B0_TRICX</name>
<dbReference type="Proteomes" id="UP000887159">
    <property type="component" value="Unassembled WGS sequence"/>
</dbReference>
<reference evidence="1" key="1">
    <citation type="submission" date="2020-08" db="EMBL/GenBank/DDBJ databases">
        <title>Multicomponent nature underlies the extraordinary mechanical properties of spider dragline silk.</title>
        <authorList>
            <person name="Kono N."/>
            <person name="Nakamura H."/>
            <person name="Mori M."/>
            <person name="Yoshida Y."/>
            <person name="Ohtoshi R."/>
            <person name="Malay A.D."/>
            <person name="Moran D.A.P."/>
            <person name="Tomita M."/>
            <person name="Numata K."/>
            <person name="Arakawa K."/>
        </authorList>
    </citation>
    <scope>NUCLEOTIDE SEQUENCE</scope>
</reference>
<dbReference type="AlphaFoldDB" id="A0A8X6T2B0"/>
<protein>
    <submittedName>
        <fullName evidence="1">Uncharacterized protein</fullName>
    </submittedName>
</protein>